<evidence type="ECO:0000313" key="2">
    <source>
        <dbReference type="EMBL" id="ABD58566.1"/>
    </source>
</evidence>
<dbReference type="Proteomes" id="UP000000907">
    <property type="component" value="Segment"/>
</dbReference>
<accession>Q19YT6</accession>
<gene>
    <name evidence="2" type="primary">69</name>
    <name evidence="2" type="ORF">PBI_PIPEFISH_69</name>
</gene>
<protein>
    <submittedName>
        <fullName evidence="2">Uncharacterized protein</fullName>
    </submittedName>
</protein>
<reference evidence="2 3" key="2">
    <citation type="journal article" date="2006" name="PLoS Genet.">
        <title>Exploring the mycobacteriophage metaproteome: phage genomics as an educational platform.</title>
        <authorList>
            <person name="Hatfull G.F."/>
            <person name="Pedulla M.L."/>
            <person name="Jacobs-Sera D."/>
            <person name="Cichon P.M."/>
            <person name="Foley A."/>
            <person name="Ford M.E."/>
            <person name="Gonda R.M."/>
            <person name="Houtz J.M."/>
            <person name="Hryckowian A.J."/>
            <person name="Kelchner V.A."/>
            <person name="Namburi S."/>
            <person name="Pajcini K.V."/>
            <person name="Popovich M.G."/>
            <person name="Schleicher D.T."/>
            <person name="Simanek B.Z."/>
            <person name="Smith A.L."/>
            <person name="Zdanowicz G.M."/>
            <person name="Kumar V."/>
            <person name="Peebles C.L."/>
            <person name="Jacobs W.R.Jr."/>
            <person name="Lawrence J.G."/>
            <person name="Hendrix R.W."/>
        </authorList>
    </citation>
    <scope>NUCLEOTIDE SEQUENCE [LARGE SCALE GENOMIC DNA]</scope>
</reference>
<dbReference type="EMBL" id="DQ398049">
    <property type="protein sequence ID" value="ABD58566.1"/>
    <property type="molecule type" value="Genomic_DNA"/>
</dbReference>
<organism evidence="2 3">
    <name type="scientific">Mycobacterium phage Pipefish</name>
    <dbReference type="NCBI Taxonomy" id="373413"/>
    <lineage>
        <taxon>Viruses</taxon>
        <taxon>Duplodnaviria</taxon>
        <taxon>Heunggongvirae</taxon>
        <taxon>Uroviricota</taxon>
        <taxon>Caudoviricetes</taxon>
        <taxon>Bclasvirinae</taxon>
        <taxon>Pipefishvirus</taxon>
        <taxon>Pipefishvirus pipefish</taxon>
    </lineage>
</organism>
<dbReference type="RefSeq" id="YP_655346.1">
    <property type="nucleotide sequence ID" value="NC_008199.1"/>
</dbReference>
<evidence type="ECO:0000313" key="3">
    <source>
        <dbReference type="Proteomes" id="UP000000907"/>
    </source>
</evidence>
<evidence type="ECO:0000256" key="1">
    <source>
        <dbReference type="SAM" id="MobiDB-lite"/>
    </source>
</evidence>
<keyword evidence="3" id="KW-1185">Reference proteome</keyword>
<proteinExistence type="predicted"/>
<name>Q19YT6_9CAUD</name>
<dbReference type="KEGG" id="vg:4157697"/>
<sequence length="226" mass="24643">MTMDQFADTLDQHAGRTVGFADHVRALRSARAVKAAIEADRKTAYELMKAHYSRGNVAVGSGSVLRMSKPSKVSVRRTVDSKLVQRRYPKVYDQCRVPVPYVTVAGELTVVRPANTGFSVASNADLDRVVAAYRACSVPEDVTAAEAAAVAALKGIADEFGWDGLPLEFTDAWTIGLRRLQFDAKVLRELRPDVVEECSVERSSGGSTTLRIVDPAEGERDHEGDF</sequence>
<feature type="compositionally biased region" description="Basic and acidic residues" evidence="1">
    <location>
        <begin position="217"/>
        <end position="226"/>
    </location>
</feature>
<feature type="region of interest" description="Disordered" evidence="1">
    <location>
        <begin position="202"/>
        <end position="226"/>
    </location>
</feature>
<reference evidence="3" key="1">
    <citation type="journal article" date="2006" name="PLoS Genet.">
        <title>Exploring the Mycobacteriophage Metaproteome: Phage Genomics as an Educational Platform.</title>
        <authorList>
            <person name="Hatfull G.F."/>
            <person name="Pedulla M.L."/>
            <person name="Jacobs-Sera D."/>
            <person name="Cichon P.M."/>
            <person name="Foley A."/>
            <person name="Ford M.E."/>
            <person name="Gonda R.M."/>
            <person name="Houtz J.M."/>
            <person name="Hryckowian A.J."/>
            <person name="Kelchner V.A."/>
            <person name="Namburi S."/>
            <person name="Pajcini K.V."/>
            <person name="Popovich M.G."/>
            <person name="Schleicher D.T."/>
            <person name="Simanek B.Z."/>
            <person name="Smith A.L."/>
            <person name="Zdanowicz G.M."/>
            <person name="Kumar V."/>
            <person name="Peebles C.L."/>
            <person name="Jacobs W.R.Jr."/>
            <person name="Lawrence J.G."/>
            <person name="Hendrix R.W."/>
        </authorList>
    </citation>
    <scope>NUCLEOTIDE SEQUENCE [LARGE SCALE GENOMIC DNA]</scope>
</reference>